<keyword evidence="2 5" id="KW-0812">Transmembrane</keyword>
<keyword evidence="3 5" id="KW-1133">Transmembrane helix</keyword>
<sequence>MALLFLLTETKRMLTLGLTYLMVVQCFATDWGALFAGLVIVMIPTMVAYALLQPQMTAGISMGGLKG</sequence>
<name>A0A3A3GBE3_PANTH</name>
<evidence type="ECO:0000256" key="3">
    <source>
        <dbReference type="ARBA" id="ARBA00022989"/>
    </source>
</evidence>
<accession>A0A3A3GBE3</accession>
<evidence type="ECO:0000256" key="2">
    <source>
        <dbReference type="ARBA" id="ARBA00022692"/>
    </source>
</evidence>
<keyword evidence="4 5" id="KW-0472">Membrane</keyword>
<reference evidence="6 7" key="1">
    <citation type="submission" date="2018-09" db="EMBL/GenBank/DDBJ databases">
        <title>Paenibacillus SK2017-BO5.</title>
        <authorList>
            <person name="Piskunova J.V."/>
            <person name="Dubiley S.A."/>
            <person name="Severinov K.V."/>
        </authorList>
    </citation>
    <scope>NUCLEOTIDE SEQUENCE [LARGE SCALE GENOMIC DNA]</scope>
    <source>
        <strain evidence="6 7">BO5</strain>
    </source>
</reference>
<evidence type="ECO:0000313" key="6">
    <source>
        <dbReference type="EMBL" id="RJG20550.1"/>
    </source>
</evidence>
<evidence type="ECO:0000313" key="7">
    <source>
        <dbReference type="Proteomes" id="UP000266177"/>
    </source>
</evidence>
<evidence type="ECO:0000256" key="4">
    <source>
        <dbReference type="ARBA" id="ARBA00023136"/>
    </source>
</evidence>
<proteinExistence type="predicted"/>
<dbReference type="EMBL" id="QYZD01000034">
    <property type="protein sequence ID" value="RJG20550.1"/>
    <property type="molecule type" value="Genomic_DNA"/>
</dbReference>
<dbReference type="InterPro" id="IPR035906">
    <property type="entry name" value="MetI-like_sf"/>
</dbReference>
<feature type="transmembrane region" description="Helical" evidence="5">
    <location>
        <begin position="31"/>
        <end position="52"/>
    </location>
</feature>
<comment type="caution">
    <text evidence="6">The sequence shown here is derived from an EMBL/GenBank/DDBJ whole genome shotgun (WGS) entry which is preliminary data.</text>
</comment>
<dbReference type="Proteomes" id="UP000266177">
    <property type="component" value="Unassembled WGS sequence"/>
</dbReference>
<dbReference type="GO" id="GO:0016020">
    <property type="term" value="C:membrane"/>
    <property type="evidence" value="ECO:0007669"/>
    <property type="project" value="UniProtKB-SubCell"/>
</dbReference>
<evidence type="ECO:0000256" key="1">
    <source>
        <dbReference type="ARBA" id="ARBA00004141"/>
    </source>
</evidence>
<comment type="subcellular location">
    <subcellularLocation>
        <location evidence="1">Membrane</location>
        <topology evidence="1">Multi-pass membrane protein</topology>
    </subcellularLocation>
</comment>
<dbReference type="SUPFAM" id="SSF161098">
    <property type="entry name" value="MetI-like"/>
    <property type="match status" value="1"/>
</dbReference>
<gene>
    <name evidence="6" type="ORF">DQX05_24785</name>
</gene>
<evidence type="ECO:0000256" key="5">
    <source>
        <dbReference type="SAM" id="Phobius"/>
    </source>
</evidence>
<dbReference type="AlphaFoldDB" id="A0A3A3GBE3"/>
<organism evidence="6 7">
    <name type="scientific">Paenibacillus thiaminolyticus</name>
    <name type="common">Bacillus thiaminolyticus</name>
    <dbReference type="NCBI Taxonomy" id="49283"/>
    <lineage>
        <taxon>Bacteria</taxon>
        <taxon>Bacillati</taxon>
        <taxon>Bacillota</taxon>
        <taxon>Bacilli</taxon>
        <taxon>Bacillales</taxon>
        <taxon>Paenibacillaceae</taxon>
        <taxon>Paenibacillus</taxon>
    </lineage>
</organism>
<protein>
    <submittedName>
        <fullName evidence="6">Uncharacterized protein</fullName>
    </submittedName>
</protein>